<dbReference type="Pfam" id="PF00078">
    <property type="entry name" value="RVT_1"/>
    <property type="match status" value="1"/>
</dbReference>
<evidence type="ECO:0000313" key="2">
    <source>
        <dbReference type="EMBL" id="POM69704.1"/>
    </source>
</evidence>
<evidence type="ECO:0000259" key="1">
    <source>
        <dbReference type="PROSITE" id="PS50878"/>
    </source>
</evidence>
<dbReference type="PANTHER" id="PTHR33064:SF37">
    <property type="entry name" value="RIBONUCLEASE H"/>
    <property type="match status" value="1"/>
</dbReference>
<keyword evidence="2" id="KW-0695">RNA-directed DNA polymerase</keyword>
<dbReference type="GO" id="GO:0003964">
    <property type="term" value="F:RNA-directed DNA polymerase activity"/>
    <property type="evidence" value="ECO:0007669"/>
    <property type="project" value="UniProtKB-KW"/>
</dbReference>
<organism evidence="2 3">
    <name type="scientific">Phytophthora palmivora</name>
    <dbReference type="NCBI Taxonomy" id="4796"/>
    <lineage>
        <taxon>Eukaryota</taxon>
        <taxon>Sar</taxon>
        <taxon>Stramenopiles</taxon>
        <taxon>Oomycota</taxon>
        <taxon>Peronosporomycetes</taxon>
        <taxon>Peronosporales</taxon>
        <taxon>Peronosporaceae</taxon>
        <taxon>Phytophthora</taxon>
    </lineage>
</organism>
<protein>
    <submittedName>
        <fullName evidence="2">Reverse transcriptase</fullName>
    </submittedName>
</protein>
<keyword evidence="2" id="KW-0548">Nucleotidyltransferase</keyword>
<keyword evidence="2" id="KW-0808">Transferase</keyword>
<gene>
    <name evidence="2" type="ORF">PHPALM_13998</name>
</gene>
<comment type="caution">
    <text evidence="2">The sequence shown here is derived from an EMBL/GenBank/DDBJ whole genome shotgun (WGS) entry which is preliminary data.</text>
</comment>
<dbReference type="PROSITE" id="PS50878">
    <property type="entry name" value="RT_POL"/>
    <property type="match status" value="1"/>
</dbReference>
<dbReference type="OrthoDB" id="135194at2759"/>
<dbReference type="Gene3D" id="3.30.70.270">
    <property type="match status" value="1"/>
</dbReference>
<dbReference type="InterPro" id="IPR043128">
    <property type="entry name" value="Rev_trsase/Diguanyl_cyclase"/>
</dbReference>
<keyword evidence="3" id="KW-1185">Reference proteome</keyword>
<dbReference type="InterPro" id="IPR000477">
    <property type="entry name" value="RT_dom"/>
</dbReference>
<dbReference type="EMBL" id="NCKW01007829">
    <property type="protein sequence ID" value="POM69704.1"/>
    <property type="molecule type" value="Genomic_DNA"/>
</dbReference>
<dbReference type="Proteomes" id="UP000237271">
    <property type="component" value="Unassembled WGS sequence"/>
</dbReference>
<evidence type="ECO:0000313" key="3">
    <source>
        <dbReference type="Proteomes" id="UP000237271"/>
    </source>
</evidence>
<dbReference type="AlphaFoldDB" id="A0A2P4XVW9"/>
<dbReference type="InterPro" id="IPR051320">
    <property type="entry name" value="Viral_Replic_Matur_Polypro"/>
</dbReference>
<feature type="domain" description="Reverse transcriptase" evidence="1">
    <location>
        <begin position="1"/>
        <end position="109"/>
    </location>
</feature>
<dbReference type="PANTHER" id="PTHR33064">
    <property type="entry name" value="POL PROTEIN"/>
    <property type="match status" value="1"/>
</dbReference>
<proteinExistence type="predicted"/>
<name>A0A2P4XVW9_9STRA</name>
<reference evidence="2 3" key="1">
    <citation type="journal article" date="2017" name="Genome Biol. Evol.">
        <title>Phytophthora megakarya and P. palmivora, closely related causal agents of cacao black pod rot, underwent increases in genome sizes and gene numbers by different mechanisms.</title>
        <authorList>
            <person name="Ali S.S."/>
            <person name="Shao J."/>
            <person name="Lary D.J."/>
            <person name="Kronmiller B."/>
            <person name="Shen D."/>
            <person name="Strem M.D."/>
            <person name="Amoako-Attah I."/>
            <person name="Akrofi A.Y."/>
            <person name="Begoude B.A."/>
            <person name="Ten Hoopen G.M."/>
            <person name="Coulibaly K."/>
            <person name="Kebe B.I."/>
            <person name="Melnick R.L."/>
            <person name="Guiltinan M.J."/>
            <person name="Tyler B.M."/>
            <person name="Meinhardt L.W."/>
            <person name="Bailey B.A."/>
        </authorList>
    </citation>
    <scope>NUCLEOTIDE SEQUENCE [LARGE SCALE GENOMIC DNA]</scope>
    <source>
        <strain evidence="3">sbr112.9</strain>
    </source>
</reference>
<dbReference type="SUPFAM" id="SSF56672">
    <property type="entry name" value="DNA/RNA polymerases"/>
    <property type="match status" value="1"/>
</dbReference>
<dbReference type="InterPro" id="IPR043502">
    <property type="entry name" value="DNA/RNA_pol_sf"/>
</dbReference>
<accession>A0A2P4XVW9</accession>
<sequence>MPFGLKIAPQIYQGVLDYTLYGFLKVTNDQDRPDRRDVFETEDPDLEKTTSVLGCRSYIDDILVAGRSWGTLCEKVEKFLDDCDKWNLSISVAKIFSVRQKMDYLSHRVSAEDLETHPKNLSAFREQLFPTNLRSILNYYSQFIEDYEIYASVLY</sequence>